<keyword evidence="1" id="KW-0732">Signal</keyword>
<reference evidence="2 3" key="1">
    <citation type="submission" date="2024-04" db="EMBL/GenBank/DDBJ databases">
        <authorList>
            <consortium name="Genoscope - CEA"/>
            <person name="William W."/>
        </authorList>
    </citation>
    <scope>NUCLEOTIDE SEQUENCE [LARGE SCALE GENOMIC DNA]</scope>
</reference>
<organism evidence="2 3">
    <name type="scientific">Lymnaea stagnalis</name>
    <name type="common">Great pond snail</name>
    <name type="synonym">Helix stagnalis</name>
    <dbReference type="NCBI Taxonomy" id="6523"/>
    <lineage>
        <taxon>Eukaryota</taxon>
        <taxon>Metazoa</taxon>
        <taxon>Spiralia</taxon>
        <taxon>Lophotrochozoa</taxon>
        <taxon>Mollusca</taxon>
        <taxon>Gastropoda</taxon>
        <taxon>Heterobranchia</taxon>
        <taxon>Euthyneura</taxon>
        <taxon>Panpulmonata</taxon>
        <taxon>Hygrophila</taxon>
        <taxon>Lymnaeoidea</taxon>
        <taxon>Lymnaeidae</taxon>
        <taxon>Lymnaea</taxon>
    </lineage>
</organism>
<comment type="caution">
    <text evidence="2">The sequence shown here is derived from an EMBL/GenBank/DDBJ whole genome shotgun (WGS) entry which is preliminary data.</text>
</comment>
<proteinExistence type="predicted"/>
<dbReference type="Proteomes" id="UP001497497">
    <property type="component" value="Unassembled WGS sequence"/>
</dbReference>
<keyword evidence="3" id="KW-1185">Reference proteome</keyword>
<name>A0AAV2I9T7_LYMST</name>
<gene>
    <name evidence="2" type="ORF">GSLYS_00016152001</name>
</gene>
<feature type="chain" id="PRO_5043506038" evidence="1">
    <location>
        <begin position="20"/>
        <end position="746"/>
    </location>
</feature>
<dbReference type="AlphaFoldDB" id="A0AAV2I9T7"/>
<accession>A0AAV2I9T7</accession>
<evidence type="ECO:0000313" key="3">
    <source>
        <dbReference type="Proteomes" id="UP001497497"/>
    </source>
</evidence>
<feature type="signal peptide" evidence="1">
    <location>
        <begin position="1"/>
        <end position="19"/>
    </location>
</feature>
<sequence length="746" mass="75770">MKPFVVTFLILGGVVLSEANPIDTGSEEIGTRASTLDERNLLGGLLGGLVGGDTGGDLLDGVLGGGGLLGGLLGGGESQGGGLLGGLLGGGGASGGGLLSGVLGPGGLVGGLTGGDLLGGLLGGGKSGGGLLGGLLGGANGTGLLGGTLNGLMGPKGLVGNLLGGSGNSSLLGGLLGGSGGLLGGLVGGDGLIGLVNKVICLLSQLGLPAVLGLAKSLSFDKLLGLNLICKEPQGGDVLTIFKNGANIPLAEKVVCLTNAVGAKLAIDLIQKMGANRTLPFLNANCSKAPLFEPNSTVSDIVTKLLTSLDASVLSQSGLSVVVEFAKQLGSSKLLDFPEVMAQLLCLLKQLRLEVVVNLIKKTSLDVVLNITNTHCKDGQPLFGDLIRATGLPLQEVVSSLGCVINHFGLGYVETRIALNQLSLLIKLNSLCSAQGGGALIESLLKGGLSMDLLIRIGCIFSDLNINLALDLFTRLGDDKLTRLQEIACPAGSQLFSLTSPTGRLVTELVLRLGADATAKINVLDLPRLDKIISSLTGVVDIKTLIDKLFCSIKRLGLLSAIYSVESLGVSGAYSLSTSLCDAGNGLSSNISLKILVDNIGPDTLLGLINNLGVDFVVKLANYLVFNGKFLGAELLKEILCVLQAIGVQALEAILKQTNSADFLGVYKYFCPRGQPLTLDANAQFFGQAVIDCRLGATLECDKSLEAAVSLSCGRDCPGACQSLPLEESPKSLCWSYCSSICGGGK</sequence>
<dbReference type="EMBL" id="CAXITT010000496">
    <property type="protein sequence ID" value="CAL1542618.1"/>
    <property type="molecule type" value="Genomic_DNA"/>
</dbReference>
<evidence type="ECO:0000256" key="1">
    <source>
        <dbReference type="SAM" id="SignalP"/>
    </source>
</evidence>
<evidence type="ECO:0000313" key="2">
    <source>
        <dbReference type="EMBL" id="CAL1542618.1"/>
    </source>
</evidence>
<protein>
    <submittedName>
        <fullName evidence="2">Uncharacterized protein</fullName>
    </submittedName>
</protein>